<feature type="region of interest" description="Disordered" evidence="1">
    <location>
        <begin position="146"/>
        <end position="168"/>
    </location>
</feature>
<dbReference type="Gene3D" id="1.10.10.10">
    <property type="entry name" value="Winged helix-like DNA-binding domain superfamily/Winged helix DNA-binding domain"/>
    <property type="match status" value="1"/>
</dbReference>
<dbReference type="InterPro" id="IPR000835">
    <property type="entry name" value="HTH_MarR-typ"/>
</dbReference>
<feature type="domain" description="HTH marR-type" evidence="2">
    <location>
        <begin position="8"/>
        <end position="140"/>
    </location>
</feature>
<dbReference type="OrthoDB" id="69852at2"/>
<dbReference type="InterPro" id="IPR036390">
    <property type="entry name" value="WH_DNA-bd_sf"/>
</dbReference>
<organism evidence="3 4">
    <name type="scientific">Labedaea rhizosphaerae</name>
    <dbReference type="NCBI Taxonomy" id="598644"/>
    <lineage>
        <taxon>Bacteria</taxon>
        <taxon>Bacillati</taxon>
        <taxon>Actinomycetota</taxon>
        <taxon>Actinomycetes</taxon>
        <taxon>Pseudonocardiales</taxon>
        <taxon>Pseudonocardiaceae</taxon>
        <taxon>Labedaea</taxon>
    </lineage>
</organism>
<evidence type="ECO:0000256" key="1">
    <source>
        <dbReference type="SAM" id="MobiDB-lite"/>
    </source>
</evidence>
<evidence type="ECO:0000313" key="3">
    <source>
        <dbReference type="EMBL" id="TDP92155.1"/>
    </source>
</evidence>
<gene>
    <name evidence="3" type="ORF">EV186_108368</name>
</gene>
<accession>A0A4R6S0M9</accession>
<dbReference type="SUPFAM" id="SSF46785">
    <property type="entry name" value="Winged helix' DNA-binding domain"/>
    <property type="match status" value="1"/>
</dbReference>
<proteinExistence type="predicted"/>
<dbReference type="GO" id="GO:0003700">
    <property type="term" value="F:DNA-binding transcription factor activity"/>
    <property type="evidence" value="ECO:0007669"/>
    <property type="project" value="InterPro"/>
</dbReference>
<dbReference type="GO" id="GO:0006950">
    <property type="term" value="P:response to stress"/>
    <property type="evidence" value="ECO:0007669"/>
    <property type="project" value="TreeGrafter"/>
</dbReference>
<keyword evidence="4" id="KW-1185">Reference proteome</keyword>
<dbReference type="RefSeq" id="WP_133853690.1">
    <property type="nucleotide sequence ID" value="NZ_SNXZ01000008.1"/>
</dbReference>
<comment type="caution">
    <text evidence="3">The sequence shown here is derived from an EMBL/GenBank/DDBJ whole genome shotgun (WGS) entry which is preliminary data.</text>
</comment>
<dbReference type="PANTHER" id="PTHR33164">
    <property type="entry name" value="TRANSCRIPTIONAL REGULATOR, MARR FAMILY"/>
    <property type="match status" value="1"/>
</dbReference>
<dbReference type="InterPro" id="IPR036388">
    <property type="entry name" value="WH-like_DNA-bd_sf"/>
</dbReference>
<feature type="compositionally biased region" description="Basic and acidic residues" evidence="1">
    <location>
        <begin position="148"/>
        <end position="157"/>
    </location>
</feature>
<dbReference type="PROSITE" id="PS50995">
    <property type="entry name" value="HTH_MARR_2"/>
    <property type="match status" value="1"/>
</dbReference>
<dbReference type="InterPro" id="IPR039422">
    <property type="entry name" value="MarR/SlyA-like"/>
</dbReference>
<reference evidence="3 4" key="1">
    <citation type="submission" date="2019-03" db="EMBL/GenBank/DDBJ databases">
        <title>Genomic Encyclopedia of Type Strains, Phase IV (KMG-IV): sequencing the most valuable type-strain genomes for metagenomic binning, comparative biology and taxonomic classification.</title>
        <authorList>
            <person name="Goeker M."/>
        </authorList>
    </citation>
    <scope>NUCLEOTIDE SEQUENCE [LARGE SCALE GENOMIC DNA]</scope>
    <source>
        <strain evidence="3 4">DSM 45361</strain>
    </source>
</reference>
<dbReference type="Pfam" id="PF01047">
    <property type="entry name" value="MarR"/>
    <property type="match status" value="1"/>
</dbReference>
<dbReference type="SMART" id="SM00347">
    <property type="entry name" value="HTH_MARR"/>
    <property type="match status" value="1"/>
</dbReference>
<dbReference type="EMBL" id="SNXZ01000008">
    <property type="protein sequence ID" value="TDP92155.1"/>
    <property type="molecule type" value="Genomic_DNA"/>
</dbReference>
<evidence type="ECO:0000259" key="2">
    <source>
        <dbReference type="PROSITE" id="PS50995"/>
    </source>
</evidence>
<dbReference type="PANTHER" id="PTHR33164:SF103">
    <property type="entry name" value="REGULATORY PROTEIN MARR"/>
    <property type="match status" value="1"/>
</dbReference>
<dbReference type="AlphaFoldDB" id="A0A4R6S0M9"/>
<dbReference type="Proteomes" id="UP000295444">
    <property type="component" value="Unassembled WGS sequence"/>
</dbReference>
<protein>
    <submittedName>
        <fullName evidence="3">MarR family transcriptional regulator</fullName>
    </submittedName>
</protein>
<name>A0A4R6S0M9_LABRH</name>
<evidence type="ECO:0000313" key="4">
    <source>
        <dbReference type="Proteomes" id="UP000295444"/>
    </source>
</evidence>
<sequence length="168" mass="18661">MSQVTTDAHRLTEVVTRLRRALRTSIRTDYPWESLPMAQVELLMCVAEHEPARVGELADLLRLAPNTVSGLVQQLTDARLVLRTVDTADRRVARVTLTDAGRAKLHDWQEAHERRLSVALDGLTEPERQSVLTALPALDRLVDALSETEPKTAKEKGVSAAAGTPRRR</sequence>